<protein>
    <recommendedName>
        <fullName evidence="6">Ribosomal protein L11 methyltransferase</fullName>
        <shortName evidence="6">L11 Mtase</shortName>
        <ecNumber evidence="6">2.1.1.-</ecNumber>
    </recommendedName>
</protein>
<dbReference type="PANTHER" id="PTHR43648:SF1">
    <property type="entry name" value="ELECTRON TRANSFER FLAVOPROTEIN BETA SUBUNIT LYSINE METHYLTRANSFERASE"/>
    <property type="match status" value="1"/>
</dbReference>
<dbReference type="NCBIfam" id="TIGR00406">
    <property type="entry name" value="prmA"/>
    <property type="match status" value="1"/>
</dbReference>
<evidence type="ECO:0000313" key="7">
    <source>
        <dbReference type="EMBL" id="SPT68903.1"/>
    </source>
</evidence>
<organism evidence="7 8">
    <name type="scientific">Anaerobiospirillum thomasii</name>
    <dbReference type="NCBI Taxonomy" id="179995"/>
    <lineage>
        <taxon>Bacteria</taxon>
        <taxon>Pseudomonadati</taxon>
        <taxon>Pseudomonadota</taxon>
        <taxon>Gammaproteobacteria</taxon>
        <taxon>Aeromonadales</taxon>
        <taxon>Succinivibrionaceae</taxon>
        <taxon>Anaerobiospirillum</taxon>
    </lineage>
</organism>
<gene>
    <name evidence="6 7" type="primary">prmA</name>
    <name evidence="7" type="ORF">NCTC13093_00249</name>
</gene>
<dbReference type="GO" id="GO:0005829">
    <property type="term" value="C:cytosol"/>
    <property type="evidence" value="ECO:0007669"/>
    <property type="project" value="TreeGrafter"/>
</dbReference>
<name>A0A2X0V4P3_9GAMM</name>
<dbReference type="GO" id="GO:0032259">
    <property type="term" value="P:methylation"/>
    <property type="evidence" value="ECO:0007669"/>
    <property type="project" value="UniProtKB-KW"/>
</dbReference>
<comment type="similarity">
    <text evidence="1 6">Belongs to the methyltransferase superfamily. PrmA family.</text>
</comment>
<comment type="catalytic activity">
    <reaction evidence="6">
        <text>L-lysyl-[protein] + 3 S-adenosyl-L-methionine = N(6),N(6),N(6)-trimethyl-L-lysyl-[protein] + 3 S-adenosyl-L-homocysteine + 3 H(+)</text>
        <dbReference type="Rhea" id="RHEA:54192"/>
        <dbReference type="Rhea" id="RHEA-COMP:9752"/>
        <dbReference type="Rhea" id="RHEA-COMP:13826"/>
        <dbReference type="ChEBI" id="CHEBI:15378"/>
        <dbReference type="ChEBI" id="CHEBI:29969"/>
        <dbReference type="ChEBI" id="CHEBI:57856"/>
        <dbReference type="ChEBI" id="CHEBI:59789"/>
        <dbReference type="ChEBI" id="CHEBI:61961"/>
    </reaction>
</comment>
<keyword evidence="7" id="KW-0689">Ribosomal protein</keyword>
<evidence type="ECO:0000256" key="6">
    <source>
        <dbReference type="HAMAP-Rule" id="MF_00735"/>
    </source>
</evidence>
<evidence type="ECO:0000313" key="8">
    <source>
        <dbReference type="Proteomes" id="UP000250086"/>
    </source>
</evidence>
<keyword evidence="4 6" id="KW-0808">Transferase</keyword>
<evidence type="ECO:0000256" key="2">
    <source>
        <dbReference type="ARBA" id="ARBA00022490"/>
    </source>
</evidence>
<dbReference type="PANTHER" id="PTHR43648">
    <property type="entry name" value="ELECTRON TRANSFER FLAVOPROTEIN BETA SUBUNIT LYSINE METHYLTRANSFERASE"/>
    <property type="match status" value="1"/>
</dbReference>
<dbReference type="InterPro" id="IPR050078">
    <property type="entry name" value="Ribosomal_L11_MeTrfase_PrmA"/>
</dbReference>
<proteinExistence type="inferred from homology"/>
<keyword evidence="5 6" id="KW-0949">S-adenosyl-L-methionine</keyword>
<keyword evidence="3 6" id="KW-0489">Methyltransferase</keyword>
<evidence type="ECO:0000256" key="5">
    <source>
        <dbReference type="ARBA" id="ARBA00022691"/>
    </source>
</evidence>
<keyword evidence="2 6" id="KW-0963">Cytoplasm</keyword>
<dbReference type="InterPro" id="IPR029063">
    <property type="entry name" value="SAM-dependent_MTases_sf"/>
</dbReference>
<dbReference type="PIRSF" id="PIRSF000401">
    <property type="entry name" value="RPL11_MTase"/>
    <property type="match status" value="1"/>
</dbReference>
<dbReference type="SUPFAM" id="SSF53335">
    <property type="entry name" value="S-adenosyl-L-methionine-dependent methyltransferases"/>
    <property type="match status" value="1"/>
</dbReference>
<dbReference type="EC" id="2.1.1.-" evidence="6"/>
<feature type="binding site" evidence="6">
    <location>
        <position position="233"/>
    </location>
    <ligand>
        <name>S-adenosyl-L-methionine</name>
        <dbReference type="ChEBI" id="CHEBI:59789"/>
    </ligand>
</feature>
<feature type="binding site" evidence="6">
    <location>
        <position position="148"/>
    </location>
    <ligand>
        <name>S-adenosyl-L-methionine</name>
        <dbReference type="ChEBI" id="CHEBI:59789"/>
    </ligand>
</feature>
<dbReference type="GO" id="GO:0016279">
    <property type="term" value="F:protein-lysine N-methyltransferase activity"/>
    <property type="evidence" value="ECO:0007669"/>
    <property type="project" value="TreeGrafter"/>
</dbReference>
<evidence type="ECO:0000256" key="3">
    <source>
        <dbReference type="ARBA" id="ARBA00022603"/>
    </source>
</evidence>
<keyword evidence="8" id="KW-1185">Reference proteome</keyword>
<dbReference type="Pfam" id="PF06325">
    <property type="entry name" value="PrmA"/>
    <property type="match status" value="1"/>
</dbReference>
<evidence type="ECO:0000256" key="4">
    <source>
        <dbReference type="ARBA" id="ARBA00022679"/>
    </source>
</evidence>
<comment type="function">
    <text evidence="6">Methylates ribosomal protein L11.</text>
</comment>
<dbReference type="Proteomes" id="UP000250086">
    <property type="component" value="Unassembled WGS sequence"/>
</dbReference>
<keyword evidence="7" id="KW-0687">Ribonucleoprotein</keyword>
<dbReference type="Gene3D" id="3.40.50.150">
    <property type="entry name" value="Vaccinia Virus protein VP39"/>
    <property type="match status" value="1"/>
</dbReference>
<feature type="binding site" evidence="6">
    <location>
        <position position="169"/>
    </location>
    <ligand>
        <name>S-adenosyl-L-methionine</name>
        <dbReference type="ChEBI" id="CHEBI:59789"/>
    </ligand>
</feature>
<comment type="subcellular location">
    <subcellularLocation>
        <location evidence="6">Cytoplasm</location>
    </subcellularLocation>
</comment>
<dbReference type="InterPro" id="IPR004498">
    <property type="entry name" value="Ribosomal_PrmA_MeTrfase"/>
</dbReference>
<feature type="binding site" evidence="6">
    <location>
        <position position="191"/>
    </location>
    <ligand>
        <name>S-adenosyl-L-methionine</name>
        <dbReference type="ChEBI" id="CHEBI:59789"/>
    </ligand>
</feature>
<sequence length="296" mass="32410">MNFKMSEYRQIKLIVKSELADTISDLLEQLGSLAVTYEDAKDDPILEPLPGQFRLWPNTAITGLFASDAPVETHIDILKAILGDNIPVMEVELEDRDWVRAWMDSFVPMRFGSRLWICPTNARVDEKDAIVVSLDPGLAFGTGTHPTTALCLEYLDSQDLNDKSVIDFGCGSGILAIAALKLGAKAATGLDIDEQAIIASSSNAALNNVQDRLTLINTNEPYTMDKAPYLVANILSGPLCELEEIIAAHVKPQGHLALSGLLSEQVDEVLSVYERDFDNLEVKHKDGWALISGTKK</sequence>
<dbReference type="EMBL" id="UAPV01000001">
    <property type="protein sequence ID" value="SPT68903.1"/>
    <property type="molecule type" value="Genomic_DNA"/>
</dbReference>
<dbReference type="AlphaFoldDB" id="A0A2X0V4P3"/>
<accession>A0A2X0V4P3</accession>
<dbReference type="GO" id="GO:0005840">
    <property type="term" value="C:ribosome"/>
    <property type="evidence" value="ECO:0007669"/>
    <property type="project" value="UniProtKB-KW"/>
</dbReference>
<evidence type="ECO:0000256" key="1">
    <source>
        <dbReference type="ARBA" id="ARBA00009741"/>
    </source>
</evidence>
<dbReference type="HAMAP" id="MF_00735">
    <property type="entry name" value="Methyltr_PrmA"/>
    <property type="match status" value="1"/>
</dbReference>
<reference evidence="7 8" key="1">
    <citation type="submission" date="2018-06" db="EMBL/GenBank/DDBJ databases">
        <authorList>
            <consortium name="Pathogen Informatics"/>
            <person name="Doyle S."/>
        </authorList>
    </citation>
    <scope>NUCLEOTIDE SEQUENCE [LARGE SCALE GENOMIC DNA]</scope>
    <source>
        <strain evidence="7 8">NCTC13093</strain>
    </source>
</reference>